<sequence>MTFPVVFHALAERELNDAAAYYYAQERPGLGEAFLAEVERVLGILAEKPLAGTAVREDIRQWRLRRFPYAIIYRPREDHIRILALAAHKRRPTYWHGRS</sequence>
<comment type="caution">
    <text evidence="3">The sequence shown here is derived from an EMBL/GenBank/DDBJ whole genome shotgun (WGS) entry which is preliminary data.</text>
</comment>
<dbReference type="InterPro" id="IPR007712">
    <property type="entry name" value="RelE/ParE_toxin"/>
</dbReference>
<name>A0A4U1IJM8_9BACT</name>
<reference evidence="3 4" key="1">
    <citation type="submission" date="2019-04" db="EMBL/GenBank/DDBJ databases">
        <authorList>
            <person name="Li Y."/>
            <person name="Wang J."/>
        </authorList>
    </citation>
    <scope>NUCLEOTIDE SEQUENCE [LARGE SCALE GENOMIC DNA]</scope>
    <source>
        <strain evidence="3 4">DSM 14668</strain>
    </source>
</reference>
<dbReference type="Pfam" id="PF05016">
    <property type="entry name" value="ParE_toxin"/>
    <property type="match status" value="1"/>
</dbReference>
<evidence type="ECO:0000256" key="1">
    <source>
        <dbReference type="ARBA" id="ARBA00006226"/>
    </source>
</evidence>
<dbReference type="Gene3D" id="3.30.2310.20">
    <property type="entry name" value="RelE-like"/>
    <property type="match status" value="1"/>
</dbReference>
<comment type="similarity">
    <text evidence="1">Belongs to the RelE toxin family.</text>
</comment>
<dbReference type="PANTHER" id="PTHR33755">
    <property type="entry name" value="TOXIN PARE1-RELATED"/>
    <property type="match status" value="1"/>
</dbReference>
<proteinExistence type="inferred from homology"/>
<dbReference type="EMBL" id="SSMQ01000115">
    <property type="protein sequence ID" value="TKC94088.1"/>
    <property type="molecule type" value="Genomic_DNA"/>
</dbReference>
<dbReference type="PANTHER" id="PTHR33755:SF8">
    <property type="entry name" value="TOXIN PARE2"/>
    <property type="match status" value="1"/>
</dbReference>
<evidence type="ECO:0000313" key="3">
    <source>
        <dbReference type="EMBL" id="TKC94088.1"/>
    </source>
</evidence>
<keyword evidence="2" id="KW-1277">Toxin-antitoxin system</keyword>
<organism evidence="3 4">
    <name type="scientific">Polyangium fumosum</name>
    <dbReference type="NCBI Taxonomy" id="889272"/>
    <lineage>
        <taxon>Bacteria</taxon>
        <taxon>Pseudomonadati</taxon>
        <taxon>Myxococcota</taxon>
        <taxon>Polyangia</taxon>
        <taxon>Polyangiales</taxon>
        <taxon>Polyangiaceae</taxon>
        <taxon>Polyangium</taxon>
    </lineage>
</organism>
<dbReference type="Proteomes" id="UP000309215">
    <property type="component" value="Unassembled WGS sequence"/>
</dbReference>
<dbReference type="InterPro" id="IPR035093">
    <property type="entry name" value="RelE/ParE_toxin_dom_sf"/>
</dbReference>
<dbReference type="InterPro" id="IPR051803">
    <property type="entry name" value="TA_system_RelE-like_toxin"/>
</dbReference>
<evidence type="ECO:0000313" key="4">
    <source>
        <dbReference type="Proteomes" id="UP000309215"/>
    </source>
</evidence>
<gene>
    <name evidence="3" type="ORF">E8A74_48925</name>
</gene>
<dbReference type="SUPFAM" id="SSF143011">
    <property type="entry name" value="RelE-like"/>
    <property type="match status" value="1"/>
</dbReference>
<protein>
    <submittedName>
        <fullName evidence="3">Type II toxin-antitoxin system RelE/ParE family toxin</fullName>
    </submittedName>
</protein>
<accession>A0A4U1IJM8</accession>
<dbReference type="AlphaFoldDB" id="A0A4U1IJM8"/>
<evidence type="ECO:0000256" key="2">
    <source>
        <dbReference type="ARBA" id="ARBA00022649"/>
    </source>
</evidence>
<keyword evidence="4" id="KW-1185">Reference proteome</keyword>
<dbReference type="RefSeq" id="WP_136936092.1">
    <property type="nucleotide sequence ID" value="NZ_SSMQ01000115.1"/>
</dbReference>
<dbReference type="OrthoDB" id="278204at2"/>